<evidence type="ECO:0000256" key="13">
    <source>
        <dbReference type="SAM" id="Phobius"/>
    </source>
</evidence>
<keyword evidence="9 13" id="KW-0812">Transmembrane</keyword>
<sequence length="725" mass="81742">MHHQFPSKLPGGSAMPSEKKGEFPKQSLNQASENPPRKPIDDQAMTPSLFRRFLVPGFALALSIYAVYEMVNIFLLGSLTTLEIVVIFLFAINFNWIALGFSQSLAGFFSQFRSPSSDYGEVELNTRTAVLMPIYNESPARVFALIEEIALEIESTPYGSAFDWFILSDSNQSSIVLAEEQAFCKLRSATAGKARIYYRRRVRNRAQKSGNIEDFCLRWGRNYDHFIVLDADSIVEAKTLIKLAQRMQNDPDAGLIQTLPVLINAKTPFAKIQQLASKLYGPLLGKGLAWWTQKEGNYWGHNAIIRTEAFMKSAGLPTLNGPPPFGGNILSHDFVEAALIRRAGWSVVIAPDLSGSYEESPPSIYDMAIRDRRWCQGNLQHSKVIHAHGLHWVSRFHLAAGILSYLSPLMWLMLIISGLLLSLQAHYLLPEYFPEKFSLFPTWPIMDYKRAISLFVFTMGVLLGPKIFGLASVIFKNNDCKLWGGRQRLILSFLIEVVLSALIAPIMMLQQSTNVISITLFGKHSSWKPQRRNDGSLPYKELFRFHRWHIAAGLLLAFAASLYSWVLVAWVSPAVLGLLISIPLSKLTASNRIGEWFKNKHLLLTPEETTPPKIALALEEKLQEYDTHLKNIWDLEMLLKHPKLLALHIEMVDQPKQEAQSKASRDPLDAIAIVKVLHAKDQKELLQTLTDSESCYILGQPELLRKIAELPPSKNVLCLNAVHRM</sequence>
<feature type="transmembrane region" description="Helical" evidence="13">
    <location>
        <begin position="49"/>
        <end position="68"/>
    </location>
</feature>
<comment type="subcellular location">
    <subcellularLocation>
        <location evidence="1">Cell inner membrane</location>
        <topology evidence="1">Multi-pass membrane protein</topology>
    </subcellularLocation>
</comment>
<accession>D6YTD1</accession>
<dbReference type="AlphaFoldDB" id="D6YTD1"/>
<evidence type="ECO:0000259" key="14">
    <source>
        <dbReference type="Pfam" id="PF13632"/>
    </source>
</evidence>
<evidence type="ECO:0000256" key="12">
    <source>
        <dbReference type="SAM" id="MobiDB-lite"/>
    </source>
</evidence>
<evidence type="ECO:0000313" key="15">
    <source>
        <dbReference type="EMBL" id="ADI37392.1"/>
    </source>
</evidence>
<dbReference type="NCBIfam" id="NF003962">
    <property type="entry name" value="PRK05454.2-5"/>
    <property type="match status" value="1"/>
</dbReference>
<keyword evidence="5" id="KW-1003">Cell membrane</keyword>
<evidence type="ECO:0000256" key="5">
    <source>
        <dbReference type="ARBA" id="ARBA00022475"/>
    </source>
</evidence>
<feature type="transmembrane region" description="Helical" evidence="13">
    <location>
        <begin position="489"/>
        <end position="509"/>
    </location>
</feature>
<comment type="similarity">
    <text evidence="3">Belongs to the glycosyltransferase 2 family. OpgH subfamily.</text>
</comment>
<proteinExistence type="inferred from homology"/>
<feature type="transmembrane region" description="Helical" evidence="13">
    <location>
        <begin position="550"/>
        <end position="582"/>
    </location>
</feature>
<feature type="domain" description="Glycosyltransferase 2-like" evidence="14">
    <location>
        <begin position="226"/>
        <end position="429"/>
    </location>
</feature>
<evidence type="ECO:0000256" key="2">
    <source>
        <dbReference type="ARBA" id="ARBA00005001"/>
    </source>
</evidence>
<dbReference type="InterPro" id="IPR050321">
    <property type="entry name" value="Glycosyltr_2/OpgH_subfam"/>
</dbReference>
<dbReference type="InterPro" id="IPR001173">
    <property type="entry name" value="Glyco_trans_2-like"/>
</dbReference>
<keyword evidence="11 13" id="KW-0472">Membrane</keyword>
<dbReference type="RefSeq" id="WP_013181120.1">
    <property type="nucleotide sequence ID" value="NC_014225.1"/>
</dbReference>
<comment type="pathway">
    <text evidence="2">Glycan metabolism; osmoregulated periplasmic glucan (OPG) biosynthesis.</text>
</comment>
<reference evidence="15 16" key="1">
    <citation type="journal article" date="2010" name="PLoS ONE">
        <title>The Waddlia genome: a window into chlamydial biology.</title>
        <authorList>
            <person name="Bertelli C."/>
            <person name="Collyn F."/>
            <person name="Croxatto A."/>
            <person name="Ruckert C."/>
            <person name="Polkinghorne A."/>
            <person name="Kebbi-Beghdadi C."/>
            <person name="Goesmann A."/>
            <person name="Vaughan L."/>
            <person name="Greub G."/>
        </authorList>
    </citation>
    <scope>NUCLEOTIDE SEQUENCE [LARGE SCALE GENOMIC DNA]</scope>
    <source>
        <strain evidence="16">ATCC VR-1470 / WSU 86-1044</strain>
    </source>
</reference>
<dbReference type="SUPFAM" id="SSF53448">
    <property type="entry name" value="Nucleotide-diphospho-sugar transferases"/>
    <property type="match status" value="1"/>
</dbReference>
<evidence type="ECO:0000256" key="6">
    <source>
        <dbReference type="ARBA" id="ARBA00022519"/>
    </source>
</evidence>
<name>D6YTD1_WADCW</name>
<keyword evidence="16" id="KW-1185">Reference proteome</keyword>
<dbReference type="GO" id="GO:0005886">
    <property type="term" value="C:plasma membrane"/>
    <property type="evidence" value="ECO:0007669"/>
    <property type="project" value="UniProtKB-SubCell"/>
</dbReference>
<dbReference type="PANTHER" id="PTHR43867">
    <property type="entry name" value="CELLULOSE SYNTHASE CATALYTIC SUBUNIT A [UDP-FORMING]"/>
    <property type="match status" value="1"/>
</dbReference>
<feature type="region of interest" description="Disordered" evidence="12">
    <location>
        <begin position="1"/>
        <end position="41"/>
    </location>
</feature>
<protein>
    <recommendedName>
        <fullName evidence="4">Glucans biosynthesis glucosyltransferase H</fullName>
    </recommendedName>
</protein>
<dbReference type="Pfam" id="PF13632">
    <property type="entry name" value="Glyco_trans_2_3"/>
    <property type="match status" value="1"/>
</dbReference>
<dbReference type="NCBIfam" id="NF003956">
    <property type="entry name" value="PRK05454.1-3"/>
    <property type="match status" value="1"/>
</dbReference>
<dbReference type="InterPro" id="IPR029044">
    <property type="entry name" value="Nucleotide-diphossugar_trans"/>
</dbReference>
<dbReference type="STRING" id="716544.wcw_0015"/>
<evidence type="ECO:0000256" key="8">
    <source>
        <dbReference type="ARBA" id="ARBA00022679"/>
    </source>
</evidence>
<dbReference type="HOGENOM" id="CLU_015730_1_0_0"/>
<dbReference type="PANTHER" id="PTHR43867:SF5">
    <property type="entry name" value="GLUCANS BIOSYNTHESIS GLUCOSYLTRANSFERASE H"/>
    <property type="match status" value="1"/>
</dbReference>
<evidence type="ECO:0000256" key="3">
    <source>
        <dbReference type="ARBA" id="ARBA00009337"/>
    </source>
</evidence>
<evidence type="ECO:0000256" key="9">
    <source>
        <dbReference type="ARBA" id="ARBA00022692"/>
    </source>
</evidence>
<dbReference type="CDD" id="cd04191">
    <property type="entry name" value="Glucan_BSP_MdoH"/>
    <property type="match status" value="1"/>
</dbReference>
<keyword evidence="10 13" id="KW-1133">Transmembrane helix</keyword>
<evidence type="ECO:0000256" key="11">
    <source>
        <dbReference type="ARBA" id="ARBA00023136"/>
    </source>
</evidence>
<evidence type="ECO:0000313" key="16">
    <source>
        <dbReference type="Proteomes" id="UP000001505"/>
    </source>
</evidence>
<evidence type="ECO:0000256" key="10">
    <source>
        <dbReference type="ARBA" id="ARBA00022989"/>
    </source>
</evidence>
<keyword evidence="8 15" id="KW-0808">Transferase</keyword>
<feature type="transmembrane region" description="Helical" evidence="13">
    <location>
        <begin position="448"/>
        <end position="468"/>
    </location>
</feature>
<dbReference type="GO" id="GO:0016758">
    <property type="term" value="F:hexosyltransferase activity"/>
    <property type="evidence" value="ECO:0007669"/>
    <property type="project" value="TreeGrafter"/>
</dbReference>
<dbReference type="OrthoDB" id="9806824at2"/>
<feature type="transmembrane region" description="Helical" evidence="13">
    <location>
        <begin position="405"/>
        <end position="428"/>
    </location>
</feature>
<evidence type="ECO:0000256" key="7">
    <source>
        <dbReference type="ARBA" id="ARBA00022676"/>
    </source>
</evidence>
<evidence type="ECO:0000256" key="4">
    <source>
        <dbReference type="ARBA" id="ARBA00020585"/>
    </source>
</evidence>
<dbReference type="NCBIfam" id="NF003958">
    <property type="entry name" value="PRK05454.2-1"/>
    <property type="match status" value="1"/>
</dbReference>
<dbReference type="Proteomes" id="UP000001505">
    <property type="component" value="Chromosome"/>
</dbReference>
<feature type="transmembrane region" description="Helical" evidence="13">
    <location>
        <begin position="74"/>
        <end position="99"/>
    </location>
</feature>
<dbReference type="EMBL" id="CP001928">
    <property type="protein sequence ID" value="ADI37392.1"/>
    <property type="molecule type" value="Genomic_DNA"/>
</dbReference>
<dbReference type="eggNOG" id="COG2943">
    <property type="taxonomic scope" value="Bacteria"/>
</dbReference>
<keyword evidence="7 15" id="KW-0328">Glycosyltransferase</keyword>
<organism evidence="15 16">
    <name type="scientific">Waddlia chondrophila (strain ATCC VR-1470 / WSU 86-1044)</name>
    <dbReference type="NCBI Taxonomy" id="716544"/>
    <lineage>
        <taxon>Bacteria</taxon>
        <taxon>Pseudomonadati</taxon>
        <taxon>Chlamydiota</taxon>
        <taxon>Chlamydiia</taxon>
        <taxon>Parachlamydiales</taxon>
        <taxon>Waddliaceae</taxon>
        <taxon>Waddlia</taxon>
    </lineage>
</organism>
<dbReference type="CAZy" id="GT2">
    <property type="family name" value="Glycosyltransferase Family 2"/>
</dbReference>
<keyword evidence="6" id="KW-0997">Cell inner membrane</keyword>
<gene>
    <name evidence="15" type="primary">opgH</name>
    <name evidence="15" type="ordered locus">wcw_0015</name>
</gene>
<dbReference type="KEGG" id="wch:wcw_0015"/>
<dbReference type="Gene3D" id="3.90.550.10">
    <property type="entry name" value="Spore Coat Polysaccharide Biosynthesis Protein SpsA, Chain A"/>
    <property type="match status" value="1"/>
</dbReference>
<evidence type="ECO:0000256" key="1">
    <source>
        <dbReference type="ARBA" id="ARBA00004429"/>
    </source>
</evidence>